<dbReference type="EMBL" id="WJXW01000002">
    <property type="protein sequence ID" value="KAF9739516.1"/>
    <property type="molecule type" value="Genomic_DNA"/>
</dbReference>
<gene>
    <name evidence="1" type="ORF">PMIN01_02150</name>
</gene>
<evidence type="ECO:0000313" key="1">
    <source>
        <dbReference type="EMBL" id="KAF9739516.1"/>
    </source>
</evidence>
<reference evidence="1" key="1">
    <citation type="journal article" date="2020" name="Mol. Plant Microbe Interact.">
        <title>Genome Sequence of the Biocontrol Agent Coniothyrium minitans strain Conio (IMI 134523).</title>
        <authorList>
            <person name="Patel D."/>
            <person name="Shittu T.A."/>
            <person name="Baroncelli R."/>
            <person name="Muthumeenakshi S."/>
            <person name="Osborne T.H."/>
            <person name="Janganan T.K."/>
            <person name="Sreenivasaprasad S."/>
        </authorList>
    </citation>
    <scope>NUCLEOTIDE SEQUENCE</scope>
    <source>
        <strain evidence="1">Conio</strain>
    </source>
</reference>
<dbReference type="Proteomes" id="UP000756921">
    <property type="component" value="Unassembled WGS sequence"/>
</dbReference>
<comment type="caution">
    <text evidence="1">The sequence shown here is derived from an EMBL/GenBank/DDBJ whole genome shotgun (WGS) entry which is preliminary data.</text>
</comment>
<keyword evidence="2" id="KW-1185">Reference proteome</keyword>
<evidence type="ECO:0000313" key="2">
    <source>
        <dbReference type="Proteomes" id="UP000756921"/>
    </source>
</evidence>
<sequence>MSHYNTNQMTHIPNLSQVVSAVNPGPRDLHAFTSAFHDHLPAELRCNTYDFVLDDEATSIVSRDLAVRTKHYFKSLQGLQPCCHAGDFALNFAAMDPRVARELVDQVYSKVKHGNLSIQQVPTYLEADLFEVGVRPCDAALSAMDIRLDLEDKDISLIHKLFRPLLQPERRWSKDFKLNLSLHMTIPGSAAHPNIGHVLEALRALDGVILDAQSKSRSAEIHVTLFDSLRPGPPPFFVEDVQALSSKAEFEAEWLRAVDDYERSRRTHFNDYMCSYPRPIDYYTS</sequence>
<proteinExistence type="predicted"/>
<organism evidence="1 2">
    <name type="scientific">Paraphaeosphaeria minitans</name>
    <dbReference type="NCBI Taxonomy" id="565426"/>
    <lineage>
        <taxon>Eukaryota</taxon>
        <taxon>Fungi</taxon>
        <taxon>Dikarya</taxon>
        <taxon>Ascomycota</taxon>
        <taxon>Pezizomycotina</taxon>
        <taxon>Dothideomycetes</taxon>
        <taxon>Pleosporomycetidae</taxon>
        <taxon>Pleosporales</taxon>
        <taxon>Massarineae</taxon>
        <taxon>Didymosphaeriaceae</taxon>
        <taxon>Paraphaeosphaeria</taxon>
    </lineage>
</organism>
<name>A0A9P6GQF6_9PLEO</name>
<protein>
    <submittedName>
        <fullName evidence="1">Uncharacterized protein</fullName>
    </submittedName>
</protein>
<accession>A0A9P6GQF6</accession>
<dbReference type="AlphaFoldDB" id="A0A9P6GQF6"/>